<evidence type="ECO:0000256" key="1">
    <source>
        <dbReference type="ARBA" id="ARBA00002668"/>
    </source>
</evidence>
<comment type="caution">
    <text evidence="3">The sequence shown here is derived from an EMBL/GenBank/DDBJ whole genome shotgun (WGS) entry which is preliminary data.</text>
</comment>
<dbReference type="InterPro" id="IPR011333">
    <property type="entry name" value="SKP1/BTB/POZ_sf"/>
</dbReference>
<dbReference type="SUPFAM" id="SSF50985">
    <property type="entry name" value="RCC1/BLIP-II"/>
    <property type="match status" value="1"/>
</dbReference>
<dbReference type="PANTHER" id="PTHR47274">
    <property type="entry name" value="BTB/POZ DOMAIN CONTAINING PROTEIN, EXPRESSED-RELATED"/>
    <property type="match status" value="1"/>
</dbReference>
<evidence type="ECO:0000313" key="4">
    <source>
        <dbReference type="Proteomes" id="UP001146793"/>
    </source>
</evidence>
<proteinExistence type="predicted"/>
<protein>
    <recommendedName>
        <fullName evidence="2">BTB domain-containing protein</fullName>
    </recommendedName>
</protein>
<dbReference type="EMBL" id="JANTQA010000029">
    <property type="protein sequence ID" value="KAJ3441672.1"/>
    <property type="molecule type" value="Genomic_DNA"/>
</dbReference>
<dbReference type="PANTHER" id="PTHR47274:SF1">
    <property type="entry name" value="BTB_POZ DOMAIN CONTAINING PROTEIN, EXPRESSED"/>
    <property type="match status" value="1"/>
</dbReference>
<comment type="function">
    <text evidence="1">May act as a substrate-specific adapter of an E3 ubiquitin-protein ligase complex (CUL3-RBX1-BTB) which mediates the ubiquitination and subsequent proteasomal degradation of target proteins.</text>
</comment>
<dbReference type="SMART" id="SM00225">
    <property type="entry name" value="BTB"/>
    <property type="match status" value="1"/>
</dbReference>
<dbReference type="Gene3D" id="3.30.710.10">
    <property type="entry name" value="Potassium Channel Kv1.1, Chain A"/>
    <property type="match status" value="1"/>
</dbReference>
<dbReference type="Proteomes" id="UP001146793">
    <property type="component" value="Unassembled WGS sequence"/>
</dbReference>
<dbReference type="InterPro" id="IPR044784">
    <property type="entry name" value="At1g01640-like"/>
</dbReference>
<feature type="domain" description="BTB" evidence="2">
    <location>
        <begin position="481"/>
        <end position="547"/>
    </location>
</feature>
<sequence length="581" mass="67421">MFYNFSFGSDQFSALKTQSNKRPFRKQDTTMLPHITKIYSSLAYDLILTPTDGCWIKSTGGGVSRIYPTFAIDEKCQVASFDNIFVILTSKNKMFTLTPEYLYEQTGTLTLTTEKEIKYFEKNRLATGKPIRLFSLQNSMMVLTSTNKVFSNVRYQLMNSSFIRLDLNNTTQRLFEVFYQVPITGVSKIWSSPYSQNFFFQTKDEIYSVGTSYYGECSAKKFVIADFSYRYCQRRVMIEKESGFLNYFIADELSAQKVKAICVGKLFALLLDKHGKIYSCGKKEENGHDECGNKRWFSQIESLKKTKICQMKVSQSCSVVMSSTGKCFIFGAMMNGNNNCLRLPTEIIVDPKKEPALNYLVFPHRSGFYFTKNVSCISEDMSDFFESQGMHDMAIEGTDIKINKFIIQSLSGLNFDKITVKVLIENFQESEIKDWCRFIYSGICRDYKTIQKINEILNLQDPKSFNIEKKLRNLLSDNSTKDFTIYDKNETPIRAHKFVLMARSKTFSNLFSFSEGLSSIHDYTKMSKNALKALIEFIYSGKIYNDRYSQRELIELNNAAQFYQFNEREDIRFYLEKKKKK</sequence>
<dbReference type="CDD" id="cd18186">
    <property type="entry name" value="BTB_POZ_ZBTB_KLHL-like"/>
    <property type="match status" value="1"/>
</dbReference>
<name>A0AAV7ZI40_9EUKA</name>
<accession>A0AAV7ZI40</accession>
<dbReference type="Gene3D" id="2.130.10.30">
    <property type="entry name" value="Regulator of chromosome condensation 1/beta-lactamase-inhibitor protein II"/>
    <property type="match status" value="1"/>
</dbReference>
<dbReference type="Pfam" id="PF00651">
    <property type="entry name" value="BTB"/>
    <property type="match status" value="1"/>
</dbReference>
<dbReference type="PROSITE" id="PS50097">
    <property type="entry name" value="BTB"/>
    <property type="match status" value="1"/>
</dbReference>
<organism evidence="3 4">
    <name type="scientific">Anaeramoeba flamelloides</name>
    <dbReference type="NCBI Taxonomy" id="1746091"/>
    <lineage>
        <taxon>Eukaryota</taxon>
        <taxon>Metamonada</taxon>
        <taxon>Anaeramoebidae</taxon>
        <taxon>Anaeramoeba</taxon>
    </lineage>
</organism>
<dbReference type="InterPro" id="IPR009091">
    <property type="entry name" value="RCC1/BLIP-II"/>
</dbReference>
<gene>
    <name evidence="3" type="ORF">M0812_13685</name>
</gene>
<evidence type="ECO:0000259" key="2">
    <source>
        <dbReference type="PROSITE" id="PS50097"/>
    </source>
</evidence>
<evidence type="ECO:0000313" key="3">
    <source>
        <dbReference type="EMBL" id="KAJ3441672.1"/>
    </source>
</evidence>
<reference evidence="3" key="1">
    <citation type="submission" date="2022-08" db="EMBL/GenBank/DDBJ databases">
        <title>Novel sulphate-reducing endosymbionts in the free-living metamonad Anaeramoeba.</title>
        <authorList>
            <person name="Jerlstrom-Hultqvist J."/>
            <person name="Cepicka I."/>
            <person name="Gallot-Lavallee L."/>
            <person name="Salas-Leiva D."/>
            <person name="Curtis B.A."/>
            <person name="Zahonova K."/>
            <person name="Pipaliya S."/>
            <person name="Dacks J."/>
            <person name="Roger A.J."/>
        </authorList>
    </citation>
    <scope>NUCLEOTIDE SEQUENCE</scope>
    <source>
        <strain evidence="3">Busselton2</strain>
    </source>
</reference>
<dbReference type="AlphaFoldDB" id="A0AAV7ZI40"/>
<dbReference type="InterPro" id="IPR000210">
    <property type="entry name" value="BTB/POZ_dom"/>
</dbReference>
<dbReference type="SUPFAM" id="SSF54695">
    <property type="entry name" value="POZ domain"/>
    <property type="match status" value="1"/>
</dbReference>